<dbReference type="NCBIfam" id="TIGR04183">
    <property type="entry name" value="Por_Secre_tail"/>
    <property type="match status" value="1"/>
</dbReference>
<dbReference type="EMBL" id="VAJM01000008">
    <property type="protein sequence ID" value="TLM91004.1"/>
    <property type="molecule type" value="Genomic_DNA"/>
</dbReference>
<dbReference type="Pfam" id="PF06119">
    <property type="entry name" value="NIDO"/>
    <property type="match status" value="1"/>
</dbReference>
<reference evidence="4 5" key="1">
    <citation type="submission" date="2019-05" db="EMBL/GenBank/DDBJ databases">
        <title>Hymenobacter edaphi sp. nov., isolated from abandoned arsenic-contaminated farmland soil.</title>
        <authorList>
            <person name="Nie L."/>
        </authorList>
    </citation>
    <scope>NUCLEOTIDE SEQUENCE [LARGE SCALE GENOMIC DNA]</scope>
    <source>
        <strain evidence="4 5">1-3-3-8</strain>
    </source>
</reference>
<dbReference type="InterPro" id="IPR003886">
    <property type="entry name" value="NIDO_dom"/>
</dbReference>
<dbReference type="AlphaFoldDB" id="A0A5R8WMS1"/>
<feature type="domain" description="Secretion system C-terminal sorting" evidence="3">
    <location>
        <begin position="968"/>
        <end position="1043"/>
    </location>
</feature>
<evidence type="ECO:0000259" key="3">
    <source>
        <dbReference type="Pfam" id="PF18962"/>
    </source>
</evidence>
<proteinExistence type="predicted"/>
<dbReference type="OrthoDB" id="1493708at2"/>
<gene>
    <name evidence="4" type="ORF">FDY95_15495</name>
</gene>
<dbReference type="Proteomes" id="UP000305517">
    <property type="component" value="Unassembled WGS sequence"/>
</dbReference>
<keyword evidence="1" id="KW-0732">Signal</keyword>
<dbReference type="GO" id="GO:0007160">
    <property type="term" value="P:cell-matrix adhesion"/>
    <property type="evidence" value="ECO:0007669"/>
    <property type="project" value="InterPro"/>
</dbReference>
<evidence type="ECO:0000313" key="5">
    <source>
        <dbReference type="Proteomes" id="UP000305517"/>
    </source>
</evidence>
<protein>
    <submittedName>
        <fullName evidence="4">T9SS type A sorting domain-containing protein</fullName>
    </submittedName>
</protein>
<sequence length="1044" mass="108129">MPIHSCYQSHFSTFPTMTTLFTRLSALLVAALALLGPSRNALAQQPAGGSWSPALTDPGYAARKLQRVQQAALPIVARSITSGNQGSAAAGAQQLPTCFVPLDTTAAGGWQHFSRQGGFADDSYRGPIPLGFNFSLYGNVYNEVYINSNGNITFGQGFTTFTATGLPIAVPMIAPFWADVDVELADTLATPYPSGNIWFKRFSDRLVVTWNRVAYFSRQADKKNTFQLTIRANTAPGFTGDDVFFAYGDMQWTTGGADGGVNGFGGVPATVGVNKGNGVNFIQVGRFNMTGSSHPNNQDPSGVDWLDNQCFSFKVGTSSNNVPPSVTGMPSGNTITLTLGQTRNLSLQFLGPEVGQSVTVSTNTGGLCNTTVSNNGTSNPTLSLSVTGAACNLGSHVISFQAVDNGSPVASQQFDLTVVVLASNQWTGAVSTVYTDPANWSASAVPTAADDVTIPSGVPRMPVLSTAAAVNNLTIASGANLTVAAGGVFTLGGNLTNNGLLLGAGTLQTNGAASQSFSGTGSASIYRATIGAAGAVLNQPLALDQLLTLNGNLTSNGNLTLHSRIDGSETAMVVNNGTAAVSGNVTVERFIGPTTNPQMGYRHLAAPVTNTTLADMAIGAGGFSPVTNPAYNTAPNPGSVTPFPNVFSFDETRVTSGSAVADFDRGWVSPVTNAMFPTFGFTVNMMGRQIMDFVGTLGNGTYNRINLTRGAGSQAGWHLLGNPYPAPINFTQLTRTGLDNAVYVFRSSGQYAGSYASYVNGVPANGGSNILPMGQAFFVRTSVPGTPGSIAFTNAARLTTYQNPALQRTTAETRPLLRLTLANVAGSASDETAVYFEQGATAGFDAQYDAYRLGNGNVVQLGALAGTTALSISGLPALSTAPVTVPLLVRVAQTATYTLQAGQLLNLPTGWTATLRDALTGATIDLQQQPSYSCTIAAGEAPGRFSVEFAQSRVTSAGQAQLAATVSVYPNPAHGTVYLGLPATQQPVTVSVLNALGQQVRTQQVPATGRGTAVALPLAGLAKGVYSVRVALPAGTITKRLVVE</sequence>
<comment type="caution">
    <text evidence="4">The sequence shown here is derived from an EMBL/GenBank/DDBJ whole genome shotgun (WGS) entry which is preliminary data.</text>
</comment>
<name>A0A5R8WMS1_9BACT</name>
<evidence type="ECO:0000259" key="2">
    <source>
        <dbReference type="Pfam" id="PF06119"/>
    </source>
</evidence>
<dbReference type="InterPro" id="IPR051495">
    <property type="entry name" value="Epithelial_Barrier/Signaling"/>
</dbReference>
<keyword evidence="5" id="KW-1185">Reference proteome</keyword>
<dbReference type="Pfam" id="PF18962">
    <property type="entry name" value="Por_Secre_tail"/>
    <property type="match status" value="1"/>
</dbReference>
<dbReference type="InterPro" id="IPR026444">
    <property type="entry name" value="Secre_tail"/>
</dbReference>
<feature type="chain" id="PRO_5024294431" evidence="1">
    <location>
        <begin position="44"/>
        <end position="1044"/>
    </location>
</feature>
<organism evidence="4 5">
    <name type="scientific">Hymenobacter jeollabukensis</name>
    <dbReference type="NCBI Taxonomy" id="2025313"/>
    <lineage>
        <taxon>Bacteria</taxon>
        <taxon>Pseudomonadati</taxon>
        <taxon>Bacteroidota</taxon>
        <taxon>Cytophagia</taxon>
        <taxon>Cytophagales</taxon>
        <taxon>Hymenobacteraceae</taxon>
        <taxon>Hymenobacter</taxon>
    </lineage>
</organism>
<evidence type="ECO:0000256" key="1">
    <source>
        <dbReference type="SAM" id="SignalP"/>
    </source>
</evidence>
<dbReference type="PANTHER" id="PTHR13802">
    <property type="entry name" value="MUCIN 4-RELATED"/>
    <property type="match status" value="1"/>
</dbReference>
<feature type="domain" description="NIDO" evidence="2">
    <location>
        <begin position="142"/>
        <end position="294"/>
    </location>
</feature>
<accession>A0A5R8WMS1</accession>
<feature type="signal peptide" evidence="1">
    <location>
        <begin position="1"/>
        <end position="43"/>
    </location>
</feature>
<dbReference type="PANTHER" id="PTHR13802:SF59">
    <property type="entry name" value="SUSHI DOMAIN-CONTAINING PROTEIN 2"/>
    <property type="match status" value="1"/>
</dbReference>
<evidence type="ECO:0000313" key="4">
    <source>
        <dbReference type="EMBL" id="TLM91004.1"/>
    </source>
</evidence>